<gene>
    <name evidence="1" type="ORF">PSON_ATCC_30995.1.T0880125</name>
</gene>
<reference evidence="1" key="1">
    <citation type="submission" date="2021-01" db="EMBL/GenBank/DDBJ databases">
        <authorList>
            <consortium name="Genoscope - CEA"/>
            <person name="William W."/>
        </authorList>
    </citation>
    <scope>NUCLEOTIDE SEQUENCE</scope>
</reference>
<dbReference type="AlphaFoldDB" id="A0A8S1PX51"/>
<dbReference type="OrthoDB" id="296136at2759"/>
<accession>A0A8S1PX51</accession>
<keyword evidence="2" id="KW-1185">Reference proteome</keyword>
<comment type="caution">
    <text evidence="1">The sequence shown here is derived from an EMBL/GenBank/DDBJ whole genome shotgun (WGS) entry which is preliminary data.</text>
</comment>
<protein>
    <submittedName>
        <fullName evidence="1">Uncharacterized protein</fullName>
    </submittedName>
</protein>
<sequence length="200" mass="23859">MGNNCIKNKENQLLKLKGGYPLITPQKQHSIQQFTYDMKLNLDSFEDEFFQKDYQINQQVQQDRSRIQQKDSIDFVIEEPIFHNQSRKNYFIQRNNSAPVKKTRKRPYHSMNCSKYIIYEIPKCSNQKKIKSNSRSLSKNIQPQFIQKIEGHKPRKSNNHLSNKLQKLSFNQIKTDQRIEQGKKKKDKSCQFQDSVKIIF</sequence>
<name>A0A8S1PX51_9CILI</name>
<dbReference type="Proteomes" id="UP000692954">
    <property type="component" value="Unassembled WGS sequence"/>
</dbReference>
<organism evidence="1 2">
    <name type="scientific">Paramecium sonneborni</name>
    <dbReference type="NCBI Taxonomy" id="65129"/>
    <lineage>
        <taxon>Eukaryota</taxon>
        <taxon>Sar</taxon>
        <taxon>Alveolata</taxon>
        <taxon>Ciliophora</taxon>
        <taxon>Intramacronucleata</taxon>
        <taxon>Oligohymenophorea</taxon>
        <taxon>Peniculida</taxon>
        <taxon>Parameciidae</taxon>
        <taxon>Paramecium</taxon>
    </lineage>
</organism>
<evidence type="ECO:0000313" key="2">
    <source>
        <dbReference type="Proteomes" id="UP000692954"/>
    </source>
</evidence>
<dbReference type="EMBL" id="CAJJDN010000088">
    <property type="protein sequence ID" value="CAD8107113.1"/>
    <property type="molecule type" value="Genomic_DNA"/>
</dbReference>
<evidence type="ECO:0000313" key="1">
    <source>
        <dbReference type="EMBL" id="CAD8107113.1"/>
    </source>
</evidence>
<proteinExistence type="predicted"/>